<reference evidence="1 2" key="1">
    <citation type="submission" date="2024-09" db="EMBL/GenBank/DDBJ databases">
        <authorList>
            <person name="Sun Q."/>
            <person name="Mori K."/>
        </authorList>
    </citation>
    <scope>NUCLEOTIDE SEQUENCE [LARGE SCALE GENOMIC DNA]</scope>
    <source>
        <strain evidence="1 2">JCM 12763</strain>
    </source>
</reference>
<organism evidence="1 2">
    <name type="scientific">Ornithinimicrobium kibberense</name>
    <dbReference type="NCBI Taxonomy" id="282060"/>
    <lineage>
        <taxon>Bacteria</taxon>
        <taxon>Bacillati</taxon>
        <taxon>Actinomycetota</taxon>
        <taxon>Actinomycetes</taxon>
        <taxon>Micrococcales</taxon>
        <taxon>Ornithinimicrobiaceae</taxon>
        <taxon>Ornithinimicrobium</taxon>
    </lineage>
</organism>
<proteinExistence type="predicted"/>
<dbReference type="RefSeq" id="WP_181409637.1">
    <property type="nucleotide sequence ID" value="NZ_JBHMAX010000036.1"/>
</dbReference>
<sequence>MSVATALGLTGWDCDLLATARSRWDTWAGLHPCLEVGVGPEGLRQWSLDAAPARANEVLLALAELGAPDGGGETAATGVLLWVLMPGAVRLSRSLARYGPDVDEAVAAQLWISGRTVAWRNRVKVAPSVMLSARRGVLLDLEVTARWVDHETPSEDMDLLPAPAPDGGSAGAVDLVHELLADARRRGVVSRQDCQVLLDLSEHTTTRTTTLCRAGLLSRAAAHQVAREHGSSRTTIFRRAHRALEALQATYADRARTA</sequence>
<name>A0ABV5V6K0_9MICO</name>
<evidence type="ECO:0000313" key="1">
    <source>
        <dbReference type="EMBL" id="MFB9733431.1"/>
    </source>
</evidence>
<keyword evidence="2" id="KW-1185">Reference proteome</keyword>
<accession>A0ABV5V6K0</accession>
<evidence type="ECO:0000313" key="2">
    <source>
        <dbReference type="Proteomes" id="UP001589613"/>
    </source>
</evidence>
<protein>
    <submittedName>
        <fullName evidence="1">Uncharacterized protein</fullName>
    </submittedName>
</protein>
<gene>
    <name evidence="1" type="ORF">ACFFN0_15385</name>
</gene>
<dbReference type="EMBL" id="JBHMAX010000036">
    <property type="protein sequence ID" value="MFB9733431.1"/>
    <property type="molecule type" value="Genomic_DNA"/>
</dbReference>
<dbReference type="Proteomes" id="UP001589613">
    <property type="component" value="Unassembled WGS sequence"/>
</dbReference>
<comment type="caution">
    <text evidence="1">The sequence shown here is derived from an EMBL/GenBank/DDBJ whole genome shotgun (WGS) entry which is preliminary data.</text>
</comment>